<organism evidence="1 2">
    <name type="scientific">Trichonephila clavata</name>
    <name type="common">Joro spider</name>
    <name type="synonym">Nephila clavata</name>
    <dbReference type="NCBI Taxonomy" id="2740835"/>
    <lineage>
        <taxon>Eukaryota</taxon>
        <taxon>Metazoa</taxon>
        <taxon>Ecdysozoa</taxon>
        <taxon>Arthropoda</taxon>
        <taxon>Chelicerata</taxon>
        <taxon>Arachnida</taxon>
        <taxon>Araneae</taxon>
        <taxon>Araneomorphae</taxon>
        <taxon>Entelegynae</taxon>
        <taxon>Araneoidea</taxon>
        <taxon>Nephilidae</taxon>
        <taxon>Trichonephila</taxon>
    </lineage>
</organism>
<sequence length="260" mass="28692">MRKTKRVTSKGGEAARYENPPLAARMTDNQLDVIIDNKQAHALVDSWASFSVISDKYRRFLKKVLFTGAKSILLKVANGSLVRPKGKCILRVRINGQELPFEFIVLPHCSQDIILGRDFLGASQAVIDCGQSELFLEDIFQDPATLDTWKLYATKDYTLKPRSLTKIAVSGGQPLRSINVVIDGNKHLLIERNIAVPSVVSSYQNGQSEICITNLPSGNQIIPKGMYIGLAEPLNEGNLCVVSDTSHVLDVKHEMSDGNK</sequence>
<gene>
    <name evidence="1" type="primary">TY3B-I_835</name>
    <name evidence="1" type="ORF">TNCT_119481</name>
</gene>
<comment type="caution">
    <text evidence="1">The sequence shown here is derived from an EMBL/GenBank/DDBJ whole genome shotgun (WGS) entry which is preliminary data.</text>
</comment>
<proteinExistence type="predicted"/>
<dbReference type="EMBL" id="BMAO01028447">
    <property type="protein sequence ID" value="GFR24809.1"/>
    <property type="molecule type" value="Genomic_DNA"/>
</dbReference>
<name>A0A8X6HJL1_TRICU</name>
<evidence type="ECO:0000313" key="1">
    <source>
        <dbReference type="EMBL" id="GFR24809.1"/>
    </source>
</evidence>
<dbReference type="Gene3D" id="2.40.70.10">
    <property type="entry name" value="Acid Proteases"/>
    <property type="match status" value="1"/>
</dbReference>
<dbReference type="InterPro" id="IPR021109">
    <property type="entry name" value="Peptidase_aspartic_dom_sf"/>
</dbReference>
<dbReference type="SUPFAM" id="SSF50630">
    <property type="entry name" value="Acid proteases"/>
    <property type="match status" value="1"/>
</dbReference>
<evidence type="ECO:0000313" key="2">
    <source>
        <dbReference type="Proteomes" id="UP000887116"/>
    </source>
</evidence>
<keyword evidence="2" id="KW-1185">Reference proteome</keyword>
<protein>
    <submittedName>
        <fullName evidence="1">Transposon Ty3-I Gag-Pol polyprotein</fullName>
    </submittedName>
</protein>
<dbReference type="Proteomes" id="UP000887116">
    <property type="component" value="Unassembled WGS sequence"/>
</dbReference>
<dbReference type="OrthoDB" id="10056424at2759"/>
<dbReference type="Pfam" id="PF08284">
    <property type="entry name" value="RVP_2"/>
    <property type="match status" value="1"/>
</dbReference>
<dbReference type="CDD" id="cd00303">
    <property type="entry name" value="retropepsin_like"/>
    <property type="match status" value="1"/>
</dbReference>
<dbReference type="AlphaFoldDB" id="A0A8X6HJL1"/>
<accession>A0A8X6HJL1</accession>
<reference evidence="1" key="1">
    <citation type="submission" date="2020-07" db="EMBL/GenBank/DDBJ databases">
        <title>Multicomponent nature underlies the extraordinary mechanical properties of spider dragline silk.</title>
        <authorList>
            <person name="Kono N."/>
            <person name="Nakamura H."/>
            <person name="Mori M."/>
            <person name="Yoshida Y."/>
            <person name="Ohtoshi R."/>
            <person name="Malay A.D."/>
            <person name="Moran D.A.P."/>
            <person name="Tomita M."/>
            <person name="Numata K."/>
            <person name="Arakawa K."/>
        </authorList>
    </citation>
    <scope>NUCLEOTIDE SEQUENCE</scope>
</reference>